<keyword evidence="3" id="KW-1185">Reference proteome</keyword>
<reference evidence="2 3" key="1">
    <citation type="journal article" date="2014" name="Nat. Genet.">
        <title>Genome sequence of the hot pepper provides insights into the evolution of pungency in Capsicum species.</title>
        <authorList>
            <person name="Kim S."/>
            <person name="Park M."/>
            <person name="Yeom S.I."/>
            <person name="Kim Y.M."/>
            <person name="Lee J.M."/>
            <person name="Lee H.A."/>
            <person name="Seo E."/>
            <person name="Choi J."/>
            <person name="Cheong K."/>
            <person name="Kim K.T."/>
            <person name="Jung K."/>
            <person name="Lee G.W."/>
            <person name="Oh S.K."/>
            <person name="Bae C."/>
            <person name="Kim S.B."/>
            <person name="Lee H.Y."/>
            <person name="Kim S.Y."/>
            <person name="Kim M.S."/>
            <person name="Kang B.C."/>
            <person name="Jo Y.D."/>
            <person name="Yang H.B."/>
            <person name="Jeong H.J."/>
            <person name="Kang W.H."/>
            <person name="Kwon J.K."/>
            <person name="Shin C."/>
            <person name="Lim J.Y."/>
            <person name="Park J.H."/>
            <person name="Huh J.H."/>
            <person name="Kim J.S."/>
            <person name="Kim B.D."/>
            <person name="Cohen O."/>
            <person name="Paran I."/>
            <person name="Suh M.C."/>
            <person name="Lee S.B."/>
            <person name="Kim Y.K."/>
            <person name="Shin Y."/>
            <person name="Noh S.J."/>
            <person name="Park J."/>
            <person name="Seo Y.S."/>
            <person name="Kwon S.Y."/>
            <person name="Kim H.A."/>
            <person name="Park J.M."/>
            <person name="Kim H.J."/>
            <person name="Choi S.B."/>
            <person name="Bosland P.W."/>
            <person name="Reeves G."/>
            <person name="Jo S.H."/>
            <person name="Lee B.W."/>
            <person name="Cho H.T."/>
            <person name="Choi H.S."/>
            <person name="Lee M.S."/>
            <person name="Yu Y."/>
            <person name="Do Choi Y."/>
            <person name="Park B.S."/>
            <person name="van Deynze A."/>
            <person name="Ashrafi H."/>
            <person name="Hill T."/>
            <person name="Kim W.T."/>
            <person name="Pai H.S."/>
            <person name="Ahn H.K."/>
            <person name="Yeam I."/>
            <person name="Giovannoni J.J."/>
            <person name="Rose J.K."/>
            <person name="Sorensen I."/>
            <person name="Lee S.J."/>
            <person name="Kim R.W."/>
            <person name="Choi I.Y."/>
            <person name="Choi B.S."/>
            <person name="Lim J.S."/>
            <person name="Lee Y.H."/>
            <person name="Choi D."/>
        </authorList>
    </citation>
    <scope>NUCLEOTIDE SEQUENCE [LARGE SCALE GENOMIC DNA]</scope>
    <source>
        <strain evidence="3">cv. CM334</strain>
    </source>
</reference>
<dbReference type="PANTHER" id="PTHR33022:SF13">
    <property type="entry name" value="UBIQUITIN-LIKE PROTEASE FAMILY PROFILE DOMAIN-CONTAINING PROTEIN"/>
    <property type="match status" value="1"/>
</dbReference>
<sequence length="86" mass="9561">MIPADHVFQRESGVFVAAYAEMLSEGLQGHSCGFDVESQCARYALLPWHHGVTKANEETISDDDDPPRPRNSYLHSIDESATITLE</sequence>
<proteinExistence type="predicted"/>
<dbReference type="EMBL" id="AYRZ02000012">
    <property type="protein sequence ID" value="PHT66498.1"/>
    <property type="molecule type" value="Genomic_DNA"/>
</dbReference>
<gene>
    <name evidence="2" type="ORF">T459_30923</name>
</gene>
<dbReference type="AlphaFoldDB" id="A0A2G2Y9S8"/>
<dbReference type="Gramene" id="PHT66498">
    <property type="protein sequence ID" value="PHT66498"/>
    <property type="gene ID" value="T459_30923"/>
</dbReference>
<reference evidence="2 3" key="2">
    <citation type="journal article" date="2017" name="Genome Biol.">
        <title>New reference genome sequences of hot pepper reveal the massive evolution of plant disease-resistance genes by retroduplication.</title>
        <authorList>
            <person name="Kim S."/>
            <person name="Park J."/>
            <person name="Yeom S.I."/>
            <person name="Kim Y.M."/>
            <person name="Seo E."/>
            <person name="Kim K.T."/>
            <person name="Kim M.S."/>
            <person name="Lee J.M."/>
            <person name="Cheong K."/>
            <person name="Shin H.S."/>
            <person name="Kim S.B."/>
            <person name="Han K."/>
            <person name="Lee J."/>
            <person name="Park M."/>
            <person name="Lee H.A."/>
            <person name="Lee H.Y."/>
            <person name="Lee Y."/>
            <person name="Oh S."/>
            <person name="Lee J.H."/>
            <person name="Choi E."/>
            <person name="Choi E."/>
            <person name="Lee S.E."/>
            <person name="Jeon J."/>
            <person name="Kim H."/>
            <person name="Choi G."/>
            <person name="Song H."/>
            <person name="Lee J."/>
            <person name="Lee S.C."/>
            <person name="Kwon J.K."/>
            <person name="Lee H.Y."/>
            <person name="Koo N."/>
            <person name="Hong Y."/>
            <person name="Kim R.W."/>
            <person name="Kang W.H."/>
            <person name="Huh J.H."/>
            <person name="Kang B.C."/>
            <person name="Yang T.J."/>
            <person name="Lee Y.H."/>
            <person name="Bennetzen J.L."/>
            <person name="Choi D."/>
        </authorList>
    </citation>
    <scope>NUCLEOTIDE SEQUENCE [LARGE SCALE GENOMIC DNA]</scope>
    <source>
        <strain evidence="3">cv. CM334</strain>
    </source>
</reference>
<protein>
    <submittedName>
        <fullName evidence="2">Uncharacterized protein</fullName>
    </submittedName>
</protein>
<name>A0A2G2Y9S8_CAPAN</name>
<evidence type="ECO:0000313" key="3">
    <source>
        <dbReference type="Proteomes" id="UP000222542"/>
    </source>
</evidence>
<comment type="caution">
    <text evidence="2">The sequence shown here is derived from an EMBL/GenBank/DDBJ whole genome shotgun (WGS) entry which is preliminary data.</text>
</comment>
<accession>A0A2G2Y9S8</accession>
<dbReference type="PANTHER" id="PTHR33022">
    <property type="entry name" value="DUF1985 DOMAIN-CONTAINING PROTEIN"/>
    <property type="match status" value="1"/>
</dbReference>
<organism evidence="2 3">
    <name type="scientific">Capsicum annuum</name>
    <name type="common">Capsicum pepper</name>
    <dbReference type="NCBI Taxonomy" id="4072"/>
    <lineage>
        <taxon>Eukaryota</taxon>
        <taxon>Viridiplantae</taxon>
        <taxon>Streptophyta</taxon>
        <taxon>Embryophyta</taxon>
        <taxon>Tracheophyta</taxon>
        <taxon>Spermatophyta</taxon>
        <taxon>Magnoliopsida</taxon>
        <taxon>eudicotyledons</taxon>
        <taxon>Gunneridae</taxon>
        <taxon>Pentapetalae</taxon>
        <taxon>asterids</taxon>
        <taxon>lamiids</taxon>
        <taxon>Solanales</taxon>
        <taxon>Solanaceae</taxon>
        <taxon>Solanoideae</taxon>
        <taxon>Capsiceae</taxon>
        <taxon>Capsicum</taxon>
    </lineage>
</organism>
<evidence type="ECO:0000313" key="2">
    <source>
        <dbReference type="EMBL" id="PHT66498.1"/>
    </source>
</evidence>
<feature type="region of interest" description="Disordered" evidence="1">
    <location>
        <begin position="54"/>
        <end position="86"/>
    </location>
</feature>
<dbReference type="Proteomes" id="UP000222542">
    <property type="component" value="Unassembled WGS sequence"/>
</dbReference>
<evidence type="ECO:0000256" key="1">
    <source>
        <dbReference type="SAM" id="MobiDB-lite"/>
    </source>
</evidence>